<dbReference type="EMBL" id="AP022325">
    <property type="protein sequence ID" value="BBU47912.1"/>
    <property type="molecule type" value="Genomic_DNA"/>
</dbReference>
<protein>
    <submittedName>
        <fullName evidence="1">Uncharacterized protein</fullName>
    </submittedName>
</protein>
<accession>A0A809RUD1</accession>
<dbReference type="KEGG" id="mfel:JPM2_6050"/>
<dbReference type="AlphaFoldDB" id="A0A809RUD1"/>
<keyword evidence="2" id="KW-1185">Reference proteome</keyword>
<dbReference type="RefSeq" id="WP_161553318.1">
    <property type="nucleotide sequence ID" value="NZ_AP022325.1"/>
</dbReference>
<evidence type="ECO:0000313" key="2">
    <source>
        <dbReference type="Proteomes" id="UP000464317"/>
    </source>
</evidence>
<dbReference type="Proteomes" id="UP000464317">
    <property type="component" value="Chromosome"/>
</dbReference>
<evidence type="ECO:0000313" key="1">
    <source>
        <dbReference type="EMBL" id="BBU47912.1"/>
    </source>
</evidence>
<name>A0A809RUD1_9BACT</name>
<proteinExistence type="predicted"/>
<gene>
    <name evidence="1" type="ORF">JPM2_6050</name>
</gene>
<organism evidence="1 2">
    <name type="scientific">Mycoplasmopsis felis</name>
    <dbReference type="NCBI Taxonomy" id="33923"/>
    <lineage>
        <taxon>Bacteria</taxon>
        <taxon>Bacillati</taxon>
        <taxon>Mycoplasmatota</taxon>
        <taxon>Mycoplasmoidales</taxon>
        <taxon>Metamycoplasmataceae</taxon>
        <taxon>Mycoplasmopsis</taxon>
    </lineage>
</organism>
<reference evidence="1 2" key="1">
    <citation type="submission" date="2020-01" db="EMBL/GenBank/DDBJ databases">
        <title>Complete genome sequence of Mycoplasma felis strain Myco-2.</title>
        <authorList>
            <person name="Kinoshita Y."/>
            <person name="Niwa H."/>
            <person name="Uchida-Fujii E."/>
            <person name="Nukada T."/>
        </authorList>
    </citation>
    <scope>NUCLEOTIDE SEQUENCE [LARGE SCALE GENOMIC DNA]</scope>
    <source>
        <strain evidence="1 2">Myco-2</strain>
    </source>
</reference>
<sequence length="99" mass="11397">MNVKGKNIKFYASHKYTKESGGAKDNQFKDLQNFLEHAKQYTKKDSIFVGICDGDYYHKNNQKKLIALKIGIINTNCIVTSLKSLKNDILEFVQDNYSE</sequence>